<dbReference type="PROSITE" id="PS00552">
    <property type="entry name" value="HTH_MERR_1"/>
    <property type="match status" value="1"/>
</dbReference>
<dbReference type="SMART" id="SM00422">
    <property type="entry name" value="HTH_MERR"/>
    <property type="match status" value="1"/>
</dbReference>
<dbReference type="PRINTS" id="PR00040">
    <property type="entry name" value="HTHMERR"/>
</dbReference>
<comment type="caution">
    <text evidence="5">The sequence shown here is derived from an EMBL/GenBank/DDBJ whole genome shotgun (WGS) entry which is preliminary data.</text>
</comment>
<evidence type="ECO:0000259" key="4">
    <source>
        <dbReference type="PROSITE" id="PS50937"/>
    </source>
</evidence>
<dbReference type="SUPFAM" id="SSF46955">
    <property type="entry name" value="Putative DNA-binding domain"/>
    <property type="match status" value="1"/>
</dbReference>
<gene>
    <name evidence="5" type="primary">cueR</name>
    <name evidence="5" type="ORF">MNKW57_18880</name>
</gene>
<keyword evidence="2" id="KW-0238">DNA-binding</keyword>
<evidence type="ECO:0000313" key="5">
    <source>
        <dbReference type="EMBL" id="GMG87567.1"/>
    </source>
</evidence>
<dbReference type="Gene3D" id="1.10.1660.10">
    <property type="match status" value="1"/>
</dbReference>
<dbReference type="InterPro" id="IPR000551">
    <property type="entry name" value="MerR-type_HTH_dom"/>
</dbReference>
<proteinExistence type="predicted"/>
<evidence type="ECO:0000313" key="6">
    <source>
        <dbReference type="Proteomes" id="UP001224392"/>
    </source>
</evidence>
<evidence type="ECO:0000256" key="1">
    <source>
        <dbReference type="ARBA" id="ARBA00023015"/>
    </source>
</evidence>
<dbReference type="PANTHER" id="PTHR30204:SF94">
    <property type="entry name" value="HEAVY METAL-DEPENDENT TRANSCRIPTIONAL REGULATOR HI_0293-RELATED"/>
    <property type="match status" value="1"/>
</dbReference>
<organism evidence="5 6">
    <name type="scientific">Biformimicrobium ophioploci</name>
    <dbReference type="NCBI Taxonomy" id="3036711"/>
    <lineage>
        <taxon>Bacteria</taxon>
        <taxon>Pseudomonadati</taxon>
        <taxon>Pseudomonadota</taxon>
        <taxon>Gammaproteobacteria</taxon>
        <taxon>Cellvibrionales</taxon>
        <taxon>Microbulbiferaceae</taxon>
        <taxon>Biformimicrobium</taxon>
    </lineage>
</organism>
<dbReference type="Pfam" id="PF13411">
    <property type="entry name" value="MerR_1"/>
    <property type="match status" value="1"/>
</dbReference>
<dbReference type="InterPro" id="IPR047057">
    <property type="entry name" value="MerR_fam"/>
</dbReference>
<dbReference type="Proteomes" id="UP001224392">
    <property type="component" value="Unassembled WGS sequence"/>
</dbReference>
<dbReference type="InterPro" id="IPR009061">
    <property type="entry name" value="DNA-bd_dom_put_sf"/>
</dbReference>
<dbReference type="EMBL" id="BSYJ01000003">
    <property type="protein sequence ID" value="GMG87567.1"/>
    <property type="molecule type" value="Genomic_DNA"/>
</dbReference>
<evidence type="ECO:0000256" key="3">
    <source>
        <dbReference type="ARBA" id="ARBA00023163"/>
    </source>
</evidence>
<keyword evidence="3" id="KW-0804">Transcription</keyword>
<keyword evidence="6" id="KW-1185">Reference proteome</keyword>
<accession>A0ABQ6LZU5</accession>
<evidence type="ECO:0000256" key="2">
    <source>
        <dbReference type="ARBA" id="ARBA00023125"/>
    </source>
</evidence>
<feature type="domain" description="HTH merR-type" evidence="4">
    <location>
        <begin position="1"/>
        <end position="68"/>
    </location>
</feature>
<name>A0ABQ6LZU5_9GAMM</name>
<protein>
    <submittedName>
        <fullName evidence="5">Cu(I)-responsive transcriptional regulator</fullName>
    </submittedName>
</protein>
<dbReference type="PROSITE" id="PS50937">
    <property type="entry name" value="HTH_MERR_2"/>
    <property type="match status" value="1"/>
</dbReference>
<dbReference type="PANTHER" id="PTHR30204">
    <property type="entry name" value="REDOX-CYCLING DRUG-SENSING TRANSCRIPTIONAL ACTIVATOR SOXR"/>
    <property type="match status" value="1"/>
</dbReference>
<dbReference type="RefSeq" id="WP_285764187.1">
    <property type="nucleotide sequence ID" value="NZ_BSYJ01000003.1"/>
</dbReference>
<reference evidence="5 6" key="1">
    <citation type="submission" date="2023-04" db="EMBL/GenBank/DDBJ databases">
        <title>Marinobulbifer ophiurae gen. nov., sp. Nov., isolate from tissue of brittle star Ophioplocus japonicus.</title>
        <authorList>
            <person name="Kawano K."/>
            <person name="Sawayama S."/>
            <person name="Nakagawa S."/>
        </authorList>
    </citation>
    <scope>NUCLEOTIDE SEQUENCE [LARGE SCALE GENOMIC DNA]</scope>
    <source>
        <strain evidence="5 6">NKW57</strain>
    </source>
</reference>
<sequence>MNISEAARAADLTVKAVRYYEQVGLLCPTRSASGYRDYSAADLETLRFIQRARATGFSLDEAGDLLALYRSPLRKSREAKDLVEAKLQYIDRQLWDLQAVRETLMSLSDACAGNEHPECAILDGLAKGAAQ</sequence>
<keyword evidence="1" id="KW-0805">Transcription regulation</keyword>